<dbReference type="OrthoDB" id="5432064at2"/>
<name>A0A8H8Z338_9PROT</name>
<feature type="domain" description="MJ1316 RNA cyclic group end recognition" evidence="1">
    <location>
        <begin position="1"/>
        <end position="82"/>
    </location>
</feature>
<comment type="caution">
    <text evidence="2">The sequence shown here is derived from an EMBL/GenBank/DDBJ whole genome shotgun (WGS) entry which is preliminary data.</text>
</comment>
<sequence length="92" mass="10940">MIPIHELLARIRWDPEFGKGKFELAYEDKVARTLKRVPLERIVIEPGQHFTFDAEENDGTLHTVPFHRVRKVWRDNVLIWERHPATGSKLKR</sequence>
<organism evidence="2 3">
    <name type="scientific">Nitrosomonas nitrosa</name>
    <dbReference type="NCBI Taxonomy" id="52442"/>
    <lineage>
        <taxon>Bacteria</taxon>
        <taxon>Pseudomonadati</taxon>
        <taxon>Pseudomonadota</taxon>
        <taxon>Betaproteobacteria</taxon>
        <taxon>Nitrosomonadales</taxon>
        <taxon>Nitrosomonadaceae</taxon>
        <taxon>Nitrosomonas</taxon>
    </lineage>
</organism>
<evidence type="ECO:0000259" key="1">
    <source>
        <dbReference type="Pfam" id="PF04457"/>
    </source>
</evidence>
<dbReference type="RefSeq" id="WP_107784027.1">
    <property type="nucleotide sequence ID" value="NZ_CAJNAP010000045.1"/>
</dbReference>
<dbReference type="InterPro" id="IPR040459">
    <property type="entry name" value="MJ1316"/>
</dbReference>
<evidence type="ECO:0000313" key="3">
    <source>
        <dbReference type="Proteomes" id="UP000601736"/>
    </source>
</evidence>
<reference evidence="2" key="1">
    <citation type="submission" date="2021-02" db="EMBL/GenBank/DDBJ databases">
        <authorList>
            <person name="Han P."/>
        </authorList>
    </citation>
    <scope>NUCLEOTIDE SEQUENCE</scope>
    <source>
        <strain evidence="2">Nitrosomonas nitrosa 18-3D</strain>
    </source>
</reference>
<protein>
    <recommendedName>
        <fullName evidence="1">MJ1316 RNA cyclic group end recognition domain-containing protein</fullName>
    </recommendedName>
</protein>
<dbReference type="AlphaFoldDB" id="A0A8H8Z338"/>
<accession>A0A8H8Z338</accession>
<dbReference type="Proteomes" id="UP000601736">
    <property type="component" value="Unassembled WGS sequence"/>
</dbReference>
<proteinExistence type="predicted"/>
<dbReference type="EMBL" id="CAJNAP010000045">
    <property type="protein sequence ID" value="CAE6514197.1"/>
    <property type="molecule type" value="Genomic_DNA"/>
</dbReference>
<evidence type="ECO:0000313" key="2">
    <source>
        <dbReference type="EMBL" id="CAE6514197.1"/>
    </source>
</evidence>
<gene>
    <name evidence="2" type="ORF">NMYAN_50052</name>
</gene>
<dbReference type="Pfam" id="PF04457">
    <property type="entry name" value="MJ1316"/>
    <property type="match status" value="1"/>
</dbReference>